<feature type="non-terminal residue" evidence="1">
    <location>
        <position position="150"/>
    </location>
</feature>
<keyword evidence="2" id="KW-1185">Reference proteome</keyword>
<dbReference type="Proteomes" id="UP000789405">
    <property type="component" value="Unassembled WGS sequence"/>
</dbReference>
<protein>
    <submittedName>
        <fullName evidence="1">4353_t:CDS:1</fullName>
    </submittedName>
</protein>
<comment type="caution">
    <text evidence="1">The sequence shown here is derived from an EMBL/GenBank/DDBJ whole genome shotgun (WGS) entry which is preliminary data.</text>
</comment>
<organism evidence="1 2">
    <name type="scientific">Dentiscutata erythropus</name>
    <dbReference type="NCBI Taxonomy" id="1348616"/>
    <lineage>
        <taxon>Eukaryota</taxon>
        <taxon>Fungi</taxon>
        <taxon>Fungi incertae sedis</taxon>
        <taxon>Mucoromycota</taxon>
        <taxon>Glomeromycotina</taxon>
        <taxon>Glomeromycetes</taxon>
        <taxon>Diversisporales</taxon>
        <taxon>Gigasporaceae</taxon>
        <taxon>Dentiscutata</taxon>
    </lineage>
</organism>
<dbReference type="EMBL" id="CAJVPY010005546">
    <property type="protein sequence ID" value="CAG8645465.1"/>
    <property type="molecule type" value="Genomic_DNA"/>
</dbReference>
<evidence type="ECO:0000313" key="2">
    <source>
        <dbReference type="Proteomes" id="UP000789405"/>
    </source>
</evidence>
<name>A0A9N9H3X5_9GLOM</name>
<sequence length="150" mass="17665">MKTFIEHLEKNSNPNVIVSSLFIFLNRYLELPVVEFVYSLRKDSYFSIELGIKIYDELMKIKWNEITTDEQCLYMVRNAYMHARNRQYLHSHFCEVPNDVCTKYENAKDDTEKETIIQELADFDSTNKGPKINLSNDPLPTEISTIIDTQ</sequence>
<reference evidence="1" key="1">
    <citation type="submission" date="2021-06" db="EMBL/GenBank/DDBJ databases">
        <authorList>
            <person name="Kallberg Y."/>
            <person name="Tangrot J."/>
            <person name="Rosling A."/>
        </authorList>
    </citation>
    <scope>NUCLEOTIDE SEQUENCE</scope>
    <source>
        <strain evidence="1">MA453B</strain>
    </source>
</reference>
<dbReference type="AlphaFoldDB" id="A0A9N9H3X5"/>
<evidence type="ECO:0000313" key="1">
    <source>
        <dbReference type="EMBL" id="CAG8645465.1"/>
    </source>
</evidence>
<gene>
    <name evidence="1" type="ORF">DERYTH_LOCUS9891</name>
</gene>
<accession>A0A9N9H3X5</accession>
<proteinExistence type="predicted"/>